<accession>A0AA43KAD9</accession>
<name>A0AA43KAD9_9CYAN</name>
<gene>
    <name evidence="1" type="ORF">NWP17_01410</name>
</gene>
<dbReference type="AlphaFoldDB" id="A0AA43KAD9"/>
<organism evidence="1 2">
    <name type="scientific">Chrysosporum bergii ANA360D</name>
    <dbReference type="NCBI Taxonomy" id="617107"/>
    <lineage>
        <taxon>Bacteria</taxon>
        <taxon>Bacillati</taxon>
        <taxon>Cyanobacteriota</taxon>
        <taxon>Cyanophyceae</taxon>
        <taxon>Nostocales</taxon>
        <taxon>Nodulariaceae</taxon>
        <taxon>Chrysosporum</taxon>
    </lineage>
</organism>
<protein>
    <submittedName>
        <fullName evidence="1">Uncharacterized protein</fullName>
    </submittedName>
</protein>
<evidence type="ECO:0000313" key="1">
    <source>
        <dbReference type="EMBL" id="MDH6059113.1"/>
    </source>
</evidence>
<dbReference type="RefSeq" id="WP_280653130.1">
    <property type="nucleotide sequence ID" value="NZ_JANQDH010000012.1"/>
</dbReference>
<comment type="caution">
    <text evidence="1">The sequence shown here is derived from an EMBL/GenBank/DDBJ whole genome shotgun (WGS) entry which is preliminary data.</text>
</comment>
<reference evidence="1 2" key="1">
    <citation type="journal article" date="2023" name="J. Phycol.">
        <title>Chrysosporum ovalisporum is synonymous with the true-branching cyanobacterium Umezakia natans (Nostocales/Aphanizomenonaceae).</title>
        <authorList>
            <person name="McGregor G.B."/>
            <person name="Sendall B.C."/>
            <person name="Niiyama Y."/>
            <person name="Tuji A."/>
            <person name="Willis A."/>
        </authorList>
    </citation>
    <scope>NUCLEOTIDE SEQUENCE [LARGE SCALE GENOMIC DNA]</scope>
    <source>
        <strain evidence="1 2">ANA360D</strain>
    </source>
</reference>
<sequence length="93" mass="10738">MAKIIIPELHYTDSDSFLLEINDIYSRSIYGGEDYPYHYGFYQVLNFTYKLADLMLSAFGIYSIVSLTKSFVSAEFDDSFYLFVPASLNQELT</sequence>
<proteinExistence type="predicted"/>
<evidence type="ECO:0000313" key="2">
    <source>
        <dbReference type="Proteomes" id="UP001159387"/>
    </source>
</evidence>
<dbReference type="Proteomes" id="UP001159387">
    <property type="component" value="Unassembled WGS sequence"/>
</dbReference>
<keyword evidence="2" id="KW-1185">Reference proteome</keyword>
<dbReference type="EMBL" id="JANQDH010000012">
    <property type="protein sequence ID" value="MDH6059113.1"/>
    <property type="molecule type" value="Genomic_DNA"/>
</dbReference>